<dbReference type="PANTHER" id="PTHR11935">
    <property type="entry name" value="BETA LACTAMASE DOMAIN"/>
    <property type="match status" value="1"/>
</dbReference>
<accession>A0A9P6M6P0</accession>
<reference evidence="5" key="1">
    <citation type="journal article" date="2020" name="Fungal Divers.">
        <title>Resolving the Mortierellaceae phylogeny through synthesis of multi-gene phylogenetics and phylogenomics.</title>
        <authorList>
            <person name="Vandepol N."/>
            <person name="Liber J."/>
            <person name="Desiro A."/>
            <person name="Na H."/>
            <person name="Kennedy M."/>
            <person name="Barry K."/>
            <person name="Grigoriev I.V."/>
            <person name="Miller A.N."/>
            <person name="O'Donnell K."/>
            <person name="Stajich J.E."/>
            <person name="Bonito G."/>
        </authorList>
    </citation>
    <scope>NUCLEOTIDE SEQUENCE</scope>
    <source>
        <strain evidence="5">MES-2147</strain>
    </source>
</reference>
<evidence type="ECO:0000259" key="4">
    <source>
        <dbReference type="Pfam" id="PF16123"/>
    </source>
</evidence>
<evidence type="ECO:0000256" key="1">
    <source>
        <dbReference type="ARBA" id="ARBA00022723"/>
    </source>
</evidence>
<comment type="caution">
    <text evidence="5">The sequence shown here is derived from an EMBL/GenBank/DDBJ whole genome shotgun (WGS) entry which is preliminary data.</text>
</comment>
<gene>
    <name evidence="5" type="ORF">BGZ65_012844</name>
</gene>
<keyword evidence="2" id="KW-0378">Hydrolase</keyword>
<dbReference type="InterPro" id="IPR036866">
    <property type="entry name" value="RibonucZ/Hydroxyglut_hydro"/>
</dbReference>
<dbReference type="PANTHER" id="PTHR11935:SF94">
    <property type="entry name" value="TENZING NORGAY, ISOFORM C"/>
    <property type="match status" value="1"/>
</dbReference>
<dbReference type="OrthoDB" id="515692at2759"/>
<dbReference type="GO" id="GO:0046872">
    <property type="term" value="F:metal ion binding"/>
    <property type="evidence" value="ECO:0007669"/>
    <property type="project" value="UniProtKB-KW"/>
</dbReference>
<evidence type="ECO:0000313" key="5">
    <source>
        <dbReference type="EMBL" id="KAF9967964.1"/>
    </source>
</evidence>
<dbReference type="InterPro" id="IPR032282">
    <property type="entry name" value="HAGH_C"/>
</dbReference>
<proteinExistence type="predicted"/>
<keyword evidence="1" id="KW-0479">Metal-binding</keyword>
<feature type="domain" description="Hydroxyacylglutathione hydrolase C-terminal" evidence="4">
    <location>
        <begin position="35"/>
        <end position="114"/>
    </location>
</feature>
<sequence length="115" mass="12746">GCGRFFEGTAADMYNSLLHGLATLPVETKVYCGHEYTKANLRFALHVEPNNIHVAQKLQAIINQNALITVPGTIGEELLCNPFLRVNEPALQAFTGKADPIDVMHVLRELKNNFK</sequence>
<dbReference type="Pfam" id="PF16123">
    <property type="entry name" value="HAGH_C"/>
    <property type="match status" value="1"/>
</dbReference>
<name>A0A9P6M6P0_9FUNG</name>
<evidence type="ECO:0000313" key="6">
    <source>
        <dbReference type="Proteomes" id="UP000749646"/>
    </source>
</evidence>
<feature type="non-terminal residue" evidence="5">
    <location>
        <position position="1"/>
    </location>
</feature>
<protein>
    <recommendedName>
        <fullName evidence="4">Hydroxyacylglutathione hydrolase C-terminal domain-containing protein</fullName>
    </recommendedName>
</protein>
<keyword evidence="3" id="KW-0862">Zinc</keyword>
<keyword evidence="6" id="KW-1185">Reference proteome</keyword>
<dbReference type="Gene3D" id="3.60.15.10">
    <property type="entry name" value="Ribonuclease Z/Hydroxyacylglutathione hydrolase-like"/>
    <property type="match status" value="1"/>
</dbReference>
<evidence type="ECO:0000256" key="2">
    <source>
        <dbReference type="ARBA" id="ARBA00022801"/>
    </source>
</evidence>
<dbReference type="GO" id="GO:0004416">
    <property type="term" value="F:hydroxyacylglutathione hydrolase activity"/>
    <property type="evidence" value="ECO:0007669"/>
    <property type="project" value="TreeGrafter"/>
</dbReference>
<dbReference type="Proteomes" id="UP000749646">
    <property type="component" value="Unassembled WGS sequence"/>
</dbReference>
<organism evidence="5 6">
    <name type="scientific">Modicella reniformis</name>
    <dbReference type="NCBI Taxonomy" id="1440133"/>
    <lineage>
        <taxon>Eukaryota</taxon>
        <taxon>Fungi</taxon>
        <taxon>Fungi incertae sedis</taxon>
        <taxon>Mucoromycota</taxon>
        <taxon>Mortierellomycotina</taxon>
        <taxon>Mortierellomycetes</taxon>
        <taxon>Mortierellales</taxon>
        <taxon>Mortierellaceae</taxon>
        <taxon>Modicella</taxon>
    </lineage>
</organism>
<evidence type="ECO:0000256" key="3">
    <source>
        <dbReference type="ARBA" id="ARBA00022833"/>
    </source>
</evidence>
<dbReference type="SUPFAM" id="SSF56281">
    <property type="entry name" value="Metallo-hydrolase/oxidoreductase"/>
    <property type="match status" value="1"/>
</dbReference>
<dbReference type="EMBL" id="JAAAHW010005537">
    <property type="protein sequence ID" value="KAF9967964.1"/>
    <property type="molecule type" value="Genomic_DNA"/>
</dbReference>
<dbReference type="AlphaFoldDB" id="A0A9P6M6P0"/>